<comment type="caution">
    <text evidence="1">The sequence shown here is derived from an EMBL/GenBank/DDBJ whole genome shotgun (WGS) entry which is preliminary data.</text>
</comment>
<dbReference type="OrthoDB" id="2306477at2759"/>
<evidence type="ECO:0000313" key="1">
    <source>
        <dbReference type="EMBL" id="KAA6398234.1"/>
    </source>
</evidence>
<dbReference type="SUPFAM" id="SSF56112">
    <property type="entry name" value="Protein kinase-like (PK-like)"/>
    <property type="match status" value="1"/>
</dbReference>
<protein>
    <submittedName>
        <fullName evidence="1">Uncharacterized protein</fullName>
    </submittedName>
</protein>
<dbReference type="AlphaFoldDB" id="A0A5J4WT49"/>
<reference evidence="1 2" key="1">
    <citation type="submission" date="2019-03" db="EMBL/GenBank/DDBJ databases">
        <title>Single cell metagenomics reveals metabolic interactions within the superorganism composed of flagellate Streblomastix strix and complex community of Bacteroidetes bacteria on its surface.</title>
        <authorList>
            <person name="Treitli S.C."/>
            <person name="Kolisko M."/>
            <person name="Husnik F."/>
            <person name="Keeling P."/>
            <person name="Hampl V."/>
        </authorList>
    </citation>
    <scope>NUCLEOTIDE SEQUENCE [LARGE SCALE GENOMIC DNA]</scope>
    <source>
        <strain evidence="1">ST1C</strain>
    </source>
</reference>
<name>A0A5J4WT49_9EUKA</name>
<dbReference type="InterPro" id="IPR011009">
    <property type="entry name" value="Kinase-like_dom_sf"/>
</dbReference>
<sequence length="587" mass="67337">MGKLPFVLNLTLGISTQEDYAKHAASIFERLKQHNVTVVSYVTDGLPYQVAALRLPYPQQDMAEQNLIKEISQNEELENYVKYIQQEFEQKEFDMKKDNNSSESEHRALAFHFACWAHLVRLAFQHAAKSNEILSQMLDTVSIIATFLRKMPNQWKQINGICPRGKNVNVTRAWKRPCDQLPAFIPNDLKELIESMIDADYFKRPTTKQIMSHSTIDQQFRMQLEKEKGFEVAQNKAKVQQQPLSSSIRVVSVPTADEQVYQSYTAQPDPLYLQAVQQQHAYYQAKIPKQNKIQTISSIPVLDTVSSNSLQYSEEIPFGPIVHVHLLPHPDAVQIDGELYKNKLYQSTVVLFDSVIRKGIVKFKVDDDNHLHGIGIADESIRYSQDEEPFARGEDKVLEYRSFGSIKHIGESIDGNRNFYGYPTTLELNMDTDPRTLTFFVQDEEQPNFVYNIPAAVRFWCLRDIPSISAGLVQQIVIRSEVNLVYSSMFDKFRFNPFSLQQSNSIPKFHVSSYFGLITISAEIAILVNWSMWLSFKSMSNVSESIEESPQRNLSAELAEVFTEVNQTSTSVIMMCRFIVNKSSIQY</sequence>
<gene>
    <name evidence="1" type="ORF">EZS28_006241</name>
</gene>
<evidence type="ECO:0000313" key="2">
    <source>
        <dbReference type="Proteomes" id="UP000324800"/>
    </source>
</evidence>
<dbReference type="Gene3D" id="1.10.510.10">
    <property type="entry name" value="Transferase(Phosphotransferase) domain 1"/>
    <property type="match status" value="1"/>
</dbReference>
<dbReference type="Proteomes" id="UP000324800">
    <property type="component" value="Unassembled WGS sequence"/>
</dbReference>
<proteinExistence type="predicted"/>
<organism evidence="1 2">
    <name type="scientific">Streblomastix strix</name>
    <dbReference type="NCBI Taxonomy" id="222440"/>
    <lineage>
        <taxon>Eukaryota</taxon>
        <taxon>Metamonada</taxon>
        <taxon>Preaxostyla</taxon>
        <taxon>Oxymonadida</taxon>
        <taxon>Streblomastigidae</taxon>
        <taxon>Streblomastix</taxon>
    </lineage>
</organism>
<accession>A0A5J4WT49</accession>
<dbReference type="EMBL" id="SNRW01001002">
    <property type="protein sequence ID" value="KAA6398234.1"/>
    <property type="molecule type" value="Genomic_DNA"/>
</dbReference>